<dbReference type="Proteomes" id="UP000222485">
    <property type="component" value="Genome"/>
</dbReference>
<sequence length="146" mass="16295">MRYYLDTEFNGFGGELISLALVREDGKWLYLVYETPKAVDPWVAENVIPIVHLPGLLPIHVSHEAGAEFLAQFLAGDDAVEIITDWPDDIRYFCQAIIAGPGMLSPMVPNLKFSMVRTDAYPTTLPGAVQHNAVWDARALRHLMLS</sequence>
<dbReference type="EMBL" id="KY555146">
    <property type="protein sequence ID" value="ARB14984.1"/>
    <property type="molecule type" value="Genomic_DNA"/>
</dbReference>
<evidence type="ECO:0000313" key="1">
    <source>
        <dbReference type="EMBL" id="ARB14984.1"/>
    </source>
</evidence>
<organism evidence="1 2">
    <name type="scientific">Caulobacter phage Ccr32</name>
    <dbReference type="NCBI Taxonomy" id="1959738"/>
    <lineage>
        <taxon>Viruses</taxon>
        <taxon>Duplodnaviria</taxon>
        <taxon>Heunggongvirae</taxon>
        <taxon>Uroviricota</taxon>
        <taxon>Caudoviricetes</taxon>
        <taxon>Jeanschmidtviridae</taxon>
        <taxon>Shapirovirus</taxon>
        <taxon>Shapirovirus cbk</taxon>
    </lineage>
</organism>
<accession>A0A1V0EDP8</accession>
<proteinExistence type="predicted"/>
<protein>
    <submittedName>
        <fullName evidence="1">Uncharacterized protein</fullName>
    </submittedName>
</protein>
<gene>
    <name evidence="1" type="ORF">Ccr32_gp065</name>
</gene>
<dbReference type="Gene3D" id="3.30.420.10">
    <property type="entry name" value="Ribonuclease H-like superfamily/Ribonuclease H"/>
    <property type="match status" value="1"/>
</dbReference>
<dbReference type="GO" id="GO:0003676">
    <property type="term" value="F:nucleic acid binding"/>
    <property type="evidence" value="ECO:0007669"/>
    <property type="project" value="InterPro"/>
</dbReference>
<reference evidence="2" key="1">
    <citation type="journal article" date="2017" name="Curr. Microbiol.">
        <title>Genomic Diversity of Type B3 Bacteriophages of Caulobacter crescentus.</title>
        <authorList>
            <person name="Ash K.T."/>
            <person name="Drake K.M."/>
            <person name="Gibbs W.S."/>
            <person name="Ely B."/>
        </authorList>
    </citation>
    <scope>NUCLEOTIDE SEQUENCE [LARGE SCALE GENOMIC DNA]</scope>
</reference>
<name>A0A1V0EDP8_9CAUD</name>
<evidence type="ECO:0000313" key="2">
    <source>
        <dbReference type="Proteomes" id="UP000222485"/>
    </source>
</evidence>
<dbReference type="InterPro" id="IPR036397">
    <property type="entry name" value="RNaseH_sf"/>
</dbReference>